<feature type="non-terminal residue" evidence="1">
    <location>
        <position position="57"/>
    </location>
</feature>
<proteinExistence type="predicted"/>
<gene>
    <name evidence="1" type="ORF">KI387_007825</name>
</gene>
<name>A0AA38GSW7_TAXCH</name>
<reference evidence="1 2" key="1">
    <citation type="journal article" date="2021" name="Nat. Plants">
        <title>The Taxus genome provides insights into paclitaxel biosynthesis.</title>
        <authorList>
            <person name="Xiong X."/>
            <person name="Gou J."/>
            <person name="Liao Q."/>
            <person name="Li Y."/>
            <person name="Zhou Q."/>
            <person name="Bi G."/>
            <person name="Li C."/>
            <person name="Du R."/>
            <person name="Wang X."/>
            <person name="Sun T."/>
            <person name="Guo L."/>
            <person name="Liang H."/>
            <person name="Lu P."/>
            <person name="Wu Y."/>
            <person name="Zhang Z."/>
            <person name="Ro D.K."/>
            <person name="Shang Y."/>
            <person name="Huang S."/>
            <person name="Yan J."/>
        </authorList>
    </citation>
    <scope>NUCLEOTIDE SEQUENCE [LARGE SCALE GENOMIC DNA]</scope>
    <source>
        <strain evidence="1">Ta-2019</strain>
    </source>
</reference>
<dbReference type="AlphaFoldDB" id="A0AA38GSW7"/>
<comment type="caution">
    <text evidence="1">The sequence shown here is derived from an EMBL/GenBank/DDBJ whole genome shotgun (WGS) entry which is preliminary data.</text>
</comment>
<dbReference type="EMBL" id="JAHRHJ020000002">
    <property type="protein sequence ID" value="KAH9327647.1"/>
    <property type="molecule type" value="Genomic_DNA"/>
</dbReference>
<sequence length="57" mass="6763">NHNYEEFPDLYEHLSKKHKQDKGTGMVRVQRIVEDQWMPKLAPDPEMVPVLVTTRTE</sequence>
<protein>
    <submittedName>
        <fullName evidence="1">Uncharacterized protein</fullName>
    </submittedName>
</protein>
<evidence type="ECO:0000313" key="1">
    <source>
        <dbReference type="EMBL" id="KAH9327647.1"/>
    </source>
</evidence>
<organism evidence="1 2">
    <name type="scientific">Taxus chinensis</name>
    <name type="common">Chinese yew</name>
    <name type="synonym">Taxus wallichiana var. chinensis</name>
    <dbReference type="NCBI Taxonomy" id="29808"/>
    <lineage>
        <taxon>Eukaryota</taxon>
        <taxon>Viridiplantae</taxon>
        <taxon>Streptophyta</taxon>
        <taxon>Embryophyta</taxon>
        <taxon>Tracheophyta</taxon>
        <taxon>Spermatophyta</taxon>
        <taxon>Pinopsida</taxon>
        <taxon>Pinidae</taxon>
        <taxon>Conifers II</taxon>
        <taxon>Cupressales</taxon>
        <taxon>Taxaceae</taxon>
        <taxon>Taxus</taxon>
    </lineage>
</organism>
<accession>A0AA38GSW7</accession>
<dbReference type="Proteomes" id="UP000824469">
    <property type="component" value="Unassembled WGS sequence"/>
</dbReference>
<feature type="non-terminal residue" evidence="1">
    <location>
        <position position="1"/>
    </location>
</feature>
<keyword evidence="2" id="KW-1185">Reference proteome</keyword>
<evidence type="ECO:0000313" key="2">
    <source>
        <dbReference type="Proteomes" id="UP000824469"/>
    </source>
</evidence>